<evidence type="ECO:0000313" key="3">
    <source>
        <dbReference type="EMBL" id="SMH66760.1"/>
    </source>
</evidence>
<reference evidence="2" key="1">
    <citation type="submission" date="2014-03" db="EMBL/GenBank/DDBJ databases">
        <authorList>
            <person name="Genoscope - CEA"/>
        </authorList>
    </citation>
    <scope>NUCLEOTIDE SEQUENCE [LARGE SCALE GENOMIC DNA]</scope>
    <source>
        <strain evidence="2">CF27</strain>
    </source>
</reference>
<evidence type="ECO:0000313" key="4">
    <source>
        <dbReference type="Proteomes" id="UP000193925"/>
    </source>
</evidence>
<protein>
    <submittedName>
        <fullName evidence="2 3">Conjugal transfer protein</fullName>
    </submittedName>
</protein>
<organism evidence="2">
    <name type="scientific">Acidithiobacillus ferrivorans</name>
    <dbReference type="NCBI Taxonomy" id="160808"/>
    <lineage>
        <taxon>Bacteria</taxon>
        <taxon>Pseudomonadati</taxon>
        <taxon>Pseudomonadota</taxon>
        <taxon>Acidithiobacillia</taxon>
        <taxon>Acidithiobacillales</taxon>
        <taxon>Acidithiobacillaceae</taxon>
        <taxon>Acidithiobacillus</taxon>
    </lineage>
</organism>
<proteinExistence type="predicted"/>
<dbReference type="InterPro" id="IPR023346">
    <property type="entry name" value="Lysozyme-like_dom_sf"/>
</dbReference>
<reference evidence="3 4" key="3">
    <citation type="submission" date="2017-03" db="EMBL/GenBank/DDBJ databases">
        <authorList>
            <person name="Regsiter A."/>
            <person name="William W."/>
        </authorList>
    </citation>
    <scope>NUCLEOTIDE SEQUENCE [LARGE SCALE GENOMIC DNA]</scope>
    <source>
        <strain evidence="3">PRJEB5721</strain>
    </source>
</reference>
<reference evidence="2" key="2">
    <citation type="submission" date="2014-07" db="EMBL/GenBank/DDBJ databases">
        <title>Initial genome analysis of the psychrotolerant acidophile Acidithiobacillus ferrivorans CF27: insights into iron and sulfur oxidation pathways and into biofilm formation.</title>
        <authorList>
            <person name="Talla E."/>
            <person name="Hedrich S."/>
            <person name="Mangenot S."/>
            <person name="Ji B."/>
            <person name="Johnson D.B."/>
            <person name="Barbe V."/>
            <person name="Bonnefoy V."/>
        </authorList>
    </citation>
    <scope>NUCLEOTIDE SEQUENCE [LARGE SCALE GENOMIC DNA]</scope>
    <source>
        <strain evidence="2">CF27</strain>
    </source>
</reference>
<dbReference type="EMBL" id="LT841305">
    <property type="protein sequence ID" value="SMH66760.1"/>
    <property type="molecule type" value="Genomic_DNA"/>
</dbReference>
<dbReference type="Proteomes" id="UP000193925">
    <property type="component" value="Chromosome AFERRI"/>
</dbReference>
<dbReference type="CDD" id="cd13400">
    <property type="entry name" value="LT_IagB-like"/>
    <property type="match status" value="1"/>
</dbReference>
<dbReference type="EMBL" id="CCCS020000043">
    <property type="protein sequence ID" value="CDQ11024.1"/>
    <property type="molecule type" value="Genomic_DNA"/>
</dbReference>
<dbReference type="Gene3D" id="1.10.530.10">
    <property type="match status" value="1"/>
</dbReference>
<feature type="domain" description="Transglycosylase SLT" evidence="1">
    <location>
        <begin position="26"/>
        <end position="125"/>
    </location>
</feature>
<keyword evidence="4" id="KW-1185">Reference proteome</keyword>
<sequence>MGFNALFVITPAWTHQADFHGAPISCIAAASKQYGVPKRDIVALMQNEGAAPGIAAHDSNGTTDLGPMQVNTCHLPLLRRFGYSYQTLKYNACANVMAGTWVFAQCLAQTGNLLDAAACYNAGMNGMPIAWQNGYVARFAAHLGLQIPNAPAPTQQAIPAGLVVLKGQRN</sequence>
<dbReference type="SUPFAM" id="SSF53955">
    <property type="entry name" value="Lysozyme-like"/>
    <property type="match status" value="1"/>
</dbReference>
<evidence type="ECO:0000313" key="2">
    <source>
        <dbReference type="EMBL" id="CDQ11024.1"/>
    </source>
</evidence>
<evidence type="ECO:0000259" key="1">
    <source>
        <dbReference type="Pfam" id="PF01464"/>
    </source>
</evidence>
<name>A0A060UX03_9PROT</name>
<gene>
    <name evidence="3" type="ORF">AFERRI_40109</name>
    <name evidence="2" type="ORF">AFERRI_480014</name>
</gene>
<dbReference type="Pfam" id="PF01464">
    <property type="entry name" value="SLT"/>
    <property type="match status" value="1"/>
</dbReference>
<accession>A0A060UX03</accession>
<dbReference type="InterPro" id="IPR008258">
    <property type="entry name" value="Transglycosylase_SLT_dom_1"/>
</dbReference>
<dbReference type="AlphaFoldDB" id="A0A060UX03"/>